<accession>A0A0L8FLI7</accession>
<protein>
    <submittedName>
        <fullName evidence="2">Uncharacterized protein</fullName>
    </submittedName>
</protein>
<feature type="compositionally biased region" description="Acidic residues" evidence="1">
    <location>
        <begin position="40"/>
        <end position="64"/>
    </location>
</feature>
<feature type="region of interest" description="Disordered" evidence="1">
    <location>
        <begin position="35"/>
        <end position="67"/>
    </location>
</feature>
<evidence type="ECO:0000313" key="2">
    <source>
        <dbReference type="EMBL" id="KOF65522.1"/>
    </source>
</evidence>
<proteinExistence type="predicted"/>
<dbReference type="AlphaFoldDB" id="A0A0L8FLI7"/>
<evidence type="ECO:0000256" key="1">
    <source>
        <dbReference type="SAM" id="MobiDB-lite"/>
    </source>
</evidence>
<reference evidence="2" key="1">
    <citation type="submission" date="2015-07" db="EMBL/GenBank/DDBJ databases">
        <title>MeaNS - Measles Nucleotide Surveillance Program.</title>
        <authorList>
            <person name="Tran T."/>
            <person name="Druce J."/>
        </authorList>
    </citation>
    <scope>NUCLEOTIDE SEQUENCE</scope>
    <source>
        <strain evidence="2">UCB-OBI-ISO-001</strain>
        <tissue evidence="2">Gonad</tissue>
    </source>
</reference>
<organism evidence="2">
    <name type="scientific">Octopus bimaculoides</name>
    <name type="common">California two-spotted octopus</name>
    <dbReference type="NCBI Taxonomy" id="37653"/>
    <lineage>
        <taxon>Eukaryota</taxon>
        <taxon>Metazoa</taxon>
        <taxon>Spiralia</taxon>
        <taxon>Lophotrochozoa</taxon>
        <taxon>Mollusca</taxon>
        <taxon>Cephalopoda</taxon>
        <taxon>Coleoidea</taxon>
        <taxon>Octopodiformes</taxon>
        <taxon>Octopoda</taxon>
        <taxon>Incirrata</taxon>
        <taxon>Octopodidae</taxon>
        <taxon>Octopus</taxon>
    </lineage>
</organism>
<sequence length="90" mass="9826">MVSLRKTGNCAPRRATNYTPIQHTRYSKRNSCSRNTFIQLDDDDDDDADDDDDNDDDDDDDDGSGADCGNCRYSVSGVGEVGDAGCMCKC</sequence>
<name>A0A0L8FLI7_OCTBM</name>
<dbReference type="EMBL" id="KQ429255">
    <property type="protein sequence ID" value="KOF65522.1"/>
    <property type="molecule type" value="Genomic_DNA"/>
</dbReference>
<gene>
    <name evidence="2" type="ORF">OCBIM_22015297mg</name>
</gene>